<feature type="non-terminal residue" evidence="2">
    <location>
        <position position="1"/>
    </location>
</feature>
<keyword evidence="3" id="KW-1185">Reference proteome</keyword>
<proteinExistence type="predicted"/>
<keyword evidence="1" id="KW-0812">Transmembrane</keyword>
<gene>
    <name evidence="2" type="ORF">BSAL_27540</name>
</gene>
<name>A0A0S4JK72_BODSA</name>
<evidence type="ECO:0000313" key="3">
    <source>
        <dbReference type="Proteomes" id="UP000051952"/>
    </source>
</evidence>
<protein>
    <submittedName>
        <fullName evidence="2">Membrane-associated protein, putative</fullName>
    </submittedName>
</protein>
<feature type="transmembrane region" description="Helical" evidence="1">
    <location>
        <begin position="12"/>
        <end position="34"/>
    </location>
</feature>
<organism evidence="2 3">
    <name type="scientific">Bodo saltans</name>
    <name type="common">Flagellated protozoan</name>
    <dbReference type="NCBI Taxonomy" id="75058"/>
    <lineage>
        <taxon>Eukaryota</taxon>
        <taxon>Discoba</taxon>
        <taxon>Euglenozoa</taxon>
        <taxon>Kinetoplastea</taxon>
        <taxon>Metakinetoplastina</taxon>
        <taxon>Eubodonida</taxon>
        <taxon>Bodonidae</taxon>
        <taxon>Bodo</taxon>
    </lineage>
</organism>
<dbReference type="AlphaFoldDB" id="A0A0S4JK72"/>
<evidence type="ECO:0000313" key="2">
    <source>
        <dbReference type="EMBL" id="CUG90564.1"/>
    </source>
</evidence>
<keyword evidence="1" id="KW-1133">Transmembrane helix</keyword>
<dbReference type="Proteomes" id="UP000051952">
    <property type="component" value="Unassembled WGS sequence"/>
</dbReference>
<reference evidence="3" key="1">
    <citation type="submission" date="2015-09" db="EMBL/GenBank/DDBJ databases">
        <authorList>
            <consortium name="Pathogen Informatics"/>
        </authorList>
    </citation>
    <scope>NUCLEOTIDE SEQUENCE [LARGE SCALE GENOMIC DNA]</scope>
    <source>
        <strain evidence="3">Lake Konstanz</strain>
    </source>
</reference>
<evidence type="ECO:0000256" key="1">
    <source>
        <dbReference type="SAM" id="Phobius"/>
    </source>
</evidence>
<accession>A0A0S4JK72</accession>
<keyword evidence="1" id="KW-0472">Membrane</keyword>
<dbReference type="EMBL" id="CYKH01001846">
    <property type="protein sequence ID" value="CUG90564.1"/>
    <property type="molecule type" value="Genomic_DNA"/>
</dbReference>
<sequence>AWPVAIRWENTASLTDAFLGALGALLMSLATAGIDGLDDATNDVGTAQVALSVLILVLGMTEEGFALLTSQPLRWSRFLPRSSFMTLPPLLRERKKNPEQRWRQRKGELTFESLLSLRASFLVSNSTEDARVRMLEIIVANIAECQRRQL</sequence>
<dbReference type="VEuPathDB" id="TriTrypDB:BSAL_27540"/>
<feature type="transmembrane region" description="Helical" evidence="1">
    <location>
        <begin position="46"/>
        <end position="68"/>
    </location>
</feature>